<dbReference type="NCBIfam" id="NF001221">
    <property type="entry name" value="PRK00197.1"/>
    <property type="match status" value="1"/>
</dbReference>
<dbReference type="PANTHER" id="PTHR11063">
    <property type="entry name" value="GLUTAMATE SEMIALDEHYDE DEHYDROGENASE"/>
    <property type="match status" value="1"/>
</dbReference>
<evidence type="ECO:0000256" key="4">
    <source>
        <dbReference type="ARBA" id="ARBA00022857"/>
    </source>
</evidence>
<dbReference type="InterPro" id="IPR016161">
    <property type="entry name" value="Ald_DH/histidinol_DH"/>
</dbReference>
<keyword evidence="3 7" id="KW-0641">Proline biosynthesis</keyword>
<evidence type="ECO:0000313" key="10">
    <source>
        <dbReference type="Proteomes" id="UP000070226"/>
    </source>
</evidence>
<evidence type="ECO:0000259" key="8">
    <source>
        <dbReference type="Pfam" id="PF00171"/>
    </source>
</evidence>
<comment type="pathway">
    <text evidence="1 7">Amino-acid biosynthesis; L-proline biosynthesis; L-glutamate 5-semialdehyde from L-glutamate: step 2/2.</text>
</comment>
<dbReference type="GO" id="GO:0055129">
    <property type="term" value="P:L-proline biosynthetic process"/>
    <property type="evidence" value="ECO:0007669"/>
    <property type="project" value="UniProtKB-UniRule"/>
</dbReference>
<dbReference type="NCBIfam" id="TIGR00407">
    <property type="entry name" value="proA"/>
    <property type="match status" value="1"/>
</dbReference>
<dbReference type="STRING" id="39777.B7L28_03915"/>
<evidence type="ECO:0000256" key="2">
    <source>
        <dbReference type="ARBA" id="ARBA00022605"/>
    </source>
</evidence>
<dbReference type="AlphaFoldDB" id="A0A133S5P0"/>
<dbReference type="HAMAP" id="MF_00412">
    <property type="entry name" value="ProA"/>
    <property type="match status" value="1"/>
</dbReference>
<dbReference type="CDD" id="cd07079">
    <property type="entry name" value="ALDH_F18-19_ProA-GPR"/>
    <property type="match status" value="1"/>
</dbReference>
<dbReference type="GO" id="GO:0004350">
    <property type="term" value="F:glutamate-5-semialdehyde dehydrogenase activity"/>
    <property type="evidence" value="ECO:0007669"/>
    <property type="project" value="UniProtKB-UniRule"/>
</dbReference>
<proteinExistence type="inferred from homology"/>
<dbReference type="UniPathway" id="UPA00098">
    <property type="reaction ID" value="UER00360"/>
</dbReference>
<dbReference type="FunFam" id="3.40.309.10:FF:000006">
    <property type="entry name" value="Gamma-glutamyl phosphate reductase"/>
    <property type="match status" value="1"/>
</dbReference>
<keyword evidence="2 7" id="KW-0028">Amino-acid biosynthesis</keyword>
<dbReference type="Gene3D" id="3.40.605.10">
    <property type="entry name" value="Aldehyde Dehydrogenase, Chain A, domain 1"/>
    <property type="match status" value="1"/>
</dbReference>
<dbReference type="InterPro" id="IPR020593">
    <property type="entry name" value="G-glutamylP_reductase_CS"/>
</dbReference>
<reference evidence="9 10" key="1">
    <citation type="submission" date="2016-01" db="EMBL/GenBank/DDBJ databases">
        <authorList>
            <person name="Oliw E.H."/>
        </authorList>
    </citation>
    <scope>NUCLEOTIDE SEQUENCE [LARGE SCALE GENOMIC DNA]</scope>
    <source>
        <strain evidence="9 10">CMW7756B</strain>
    </source>
</reference>
<dbReference type="PATRIC" id="fig|39777.7.peg.641"/>
<dbReference type="InterPro" id="IPR015590">
    <property type="entry name" value="Aldehyde_DH_dom"/>
</dbReference>
<dbReference type="InterPro" id="IPR016163">
    <property type="entry name" value="Ald_DH_C"/>
</dbReference>
<dbReference type="Pfam" id="PF00171">
    <property type="entry name" value="Aldedh"/>
    <property type="match status" value="1"/>
</dbReference>
<keyword evidence="4 7" id="KW-0521">NADP</keyword>
<evidence type="ECO:0000256" key="3">
    <source>
        <dbReference type="ARBA" id="ARBA00022650"/>
    </source>
</evidence>
<comment type="function">
    <text evidence="7">Catalyzes the NADPH-dependent reduction of L-glutamate 5-phosphate into L-glutamate 5-semialdehyde and phosphate. The product spontaneously undergoes cyclization to form 1-pyrroline-5-carboxylate.</text>
</comment>
<keyword evidence="7" id="KW-0963">Cytoplasm</keyword>
<dbReference type="InterPro" id="IPR012134">
    <property type="entry name" value="Glu-5-SA_DH"/>
</dbReference>
<feature type="domain" description="Aldehyde dehydrogenase" evidence="8">
    <location>
        <begin position="13"/>
        <end position="285"/>
    </location>
</feature>
<evidence type="ECO:0000256" key="1">
    <source>
        <dbReference type="ARBA" id="ARBA00004985"/>
    </source>
</evidence>
<evidence type="ECO:0000256" key="6">
    <source>
        <dbReference type="ARBA" id="ARBA00049024"/>
    </source>
</evidence>
<dbReference type="SUPFAM" id="SSF53720">
    <property type="entry name" value="ALDH-like"/>
    <property type="match status" value="1"/>
</dbReference>
<dbReference type="EC" id="1.2.1.41" evidence="7"/>
<dbReference type="InterPro" id="IPR000965">
    <property type="entry name" value="GPR_dom"/>
</dbReference>
<dbReference type="GO" id="GO:0005737">
    <property type="term" value="C:cytoplasm"/>
    <property type="evidence" value="ECO:0007669"/>
    <property type="project" value="UniProtKB-SubCell"/>
</dbReference>
<dbReference type="PANTHER" id="PTHR11063:SF8">
    <property type="entry name" value="DELTA-1-PYRROLINE-5-CARBOXYLATE SYNTHASE"/>
    <property type="match status" value="1"/>
</dbReference>
<dbReference type="EMBL" id="LRQT01000014">
    <property type="protein sequence ID" value="KXA64988.1"/>
    <property type="molecule type" value="Genomic_DNA"/>
</dbReference>
<evidence type="ECO:0000256" key="7">
    <source>
        <dbReference type="HAMAP-Rule" id="MF_00412"/>
    </source>
</evidence>
<dbReference type="PIRSF" id="PIRSF000151">
    <property type="entry name" value="GPR"/>
    <property type="match status" value="1"/>
</dbReference>
<comment type="catalytic activity">
    <reaction evidence="6 7">
        <text>L-glutamate 5-semialdehyde + phosphate + NADP(+) = L-glutamyl 5-phosphate + NADPH + H(+)</text>
        <dbReference type="Rhea" id="RHEA:19541"/>
        <dbReference type="ChEBI" id="CHEBI:15378"/>
        <dbReference type="ChEBI" id="CHEBI:43474"/>
        <dbReference type="ChEBI" id="CHEBI:57783"/>
        <dbReference type="ChEBI" id="CHEBI:58066"/>
        <dbReference type="ChEBI" id="CHEBI:58274"/>
        <dbReference type="ChEBI" id="CHEBI:58349"/>
        <dbReference type="EC" id="1.2.1.41"/>
    </reaction>
</comment>
<organism evidence="9">
    <name type="scientific">Veillonella atypica</name>
    <dbReference type="NCBI Taxonomy" id="39777"/>
    <lineage>
        <taxon>Bacteria</taxon>
        <taxon>Bacillati</taxon>
        <taxon>Bacillota</taxon>
        <taxon>Negativicutes</taxon>
        <taxon>Veillonellales</taxon>
        <taxon>Veillonellaceae</taxon>
        <taxon>Veillonella</taxon>
    </lineage>
</organism>
<keyword evidence="5 7" id="KW-0560">Oxidoreductase</keyword>
<comment type="caution">
    <text evidence="9">The sequence shown here is derived from an EMBL/GenBank/DDBJ whole genome shotgun (WGS) entry which is preliminary data.</text>
</comment>
<sequence>MRYSMNSYESIFKEMGESARAASIVLQQLPEKRINEVLCAIADALVQHSEQILTANHMDMDSARGVVPDTMLDRLLLSKERINQMAEGVRQVSLLPSPVGTILETINRPNGLHVEKRAVPFGVIGIIFEARPNVTVDAGALCFKTANATILRGGKEAYRTNRVIVSIMQDVLEANDLPRAAIQLVEVLDREAVSVLLQQRRYIDVVIPRGGAGLIQRVVRDSMIPVIETGSGVCHTYVDAEANIDMAVDIAVNAKVQRPSVCNSMETLLVHKSIAPKFLLALDHKLGPHHVTIHGTPDVLQIVKGIAVDEHSFSTEYNDLDLNVAIVSSVDEAISHINQYTTHHSEAIVTDNMKTAQHFMNLIDCSTVYHNASTRFTDGFEFGFGAEIGISTQKLHARGPMGLQALTSYKYFVFGTGQIRS</sequence>
<dbReference type="Proteomes" id="UP000070226">
    <property type="component" value="Unassembled WGS sequence"/>
</dbReference>
<comment type="similarity">
    <text evidence="7">Belongs to the gamma-glutamyl phosphate reductase family.</text>
</comment>
<protein>
    <recommendedName>
        <fullName evidence="7">Gamma-glutamyl phosphate reductase</fullName>
        <shortName evidence="7">GPR</shortName>
        <ecNumber evidence="7">1.2.1.41</ecNumber>
    </recommendedName>
    <alternativeName>
        <fullName evidence="7">Glutamate-5-semialdehyde dehydrogenase</fullName>
    </alternativeName>
    <alternativeName>
        <fullName evidence="7">Glutamyl-gamma-semialdehyde dehydrogenase</fullName>
        <shortName evidence="7">GSA dehydrogenase</shortName>
    </alternativeName>
</protein>
<gene>
    <name evidence="7" type="primary">proA</name>
    <name evidence="9" type="ORF">HMPREF3233_00653</name>
</gene>
<dbReference type="PROSITE" id="PS01223">
    <property type="entry name" value="PROA"/>
    <property type="match status" value="1"/>
</dbReference>
<dbReference type="GO" id="GO:0050661">
    <property type="term" value="F:NADP binding"/>
    <property type="evidence" value="ECO:0007669"/>
    <property type="project" value="InterPro"/>
</dbReference>
<dbReference type="Gene3D" id="3.40.309.10">
    <property type="entry name" value="Aldehyde Dehydrogenase, Chain A, domain 2"/>
    <property type="match status" value="1"/>
</dbReference>
<evidence type="ECO:0000256" key="5">
    <source>
        <dbReference type="ARBA" id="ARBA00023002"/>
    </source>
</evidence>
<comment type="subcellular location">
    <subcellularLocation>
        <location evidence="7">Cytoplasm</location>
    </subcellularLocation>
</comment>
<name>A0A133S5P0_9FIRM</name>
<accession>A0A133S5P0</accession>
<evidence type="ECO:0000313" key="9">
    <source>
        <dbReference type="EMBL" id="KXA64988.1"/>
    </source>
</evidence>
<dbReference type="InterPro" id="IPR016162">
    <property type="entry name" value="Ald_DH_N"/>
</dbReference>